<reference evidence="1 2" key="1">
    <citation type="submission" date="2019-11" db="EMBL/GenBank/DDBJ databases">
        <title>Whole genome sequence of Oryza granulata.</title>
        <authorList>
            <person name="Li W."/>
        </authorList>
    </citation>
    <scope>NUCLEOTIDE SEQUENCE [LARGE SCALE GENOMIC DNA]</scope>
    <source>
        <strain evidence="2">cv. Menghai</strain>
        <tissue evidence="1">Leaf</tissue>
    </source>
</reference>
<organism evidence="1 2">
    <name type="scientific">Oryza meyeriana var. granulata</name>
    <dbReference type="NCBI Taxonomy" id="110450"/>
    <lineage>
        <taxon>Eukaryota</taxon>
        <taxon>Viridiplantae</taxon>
        <taxon>Streptophyta</taxon>
        <taxon>Embryophyta</taxon>
        <taxon>Tracheophyta</taxon>
        <taxon>Spermatophyta</taxon>
        <taxon>Magnoliopsida</taxon>
        <taxon>Liliopsida</taxon>
        <taxon>Poales</taxon>
        <taxon>Poaceae</taxon>
        <taxon>BOP clade</taxon>
        <taxon>Oryzoideae</taxon>
        <taxon>Oryzeae</taxon>
        <taxon>Oryzinae</taxon>
        <taxon>Oryza</taxon>
        <taxon>Oryza meyeriana</taxon>
    </lineage>
</organism>
<protein>
    <submittedName>
        <fullName evidence="1">Uncharacterized protein</fullName>
    </submittedName>
</protein>
<proteinExistence type="predicted"/>
<keyword evidence="2" id="KW-1185">Reference proteome</keyword>
<comment type="caution">
    <text evidence="1">The sequence shown here is derived from an EMBL/GenBank/DDBJ whole genome shotgun (WGS) entry which is preliminary data.</text>
</comment>
<dbReference type="EMBL" id="SPHZ02000008">
    <property type="protein sequence ID" value="KAF0903006.1"/>
    <property type="molecule type" value="Genomic_DNA"/>
</dbReference>
<gene>
    <name evidence="1" type="ORF">E2562_022631</name>
</gene>
<dbReference type="Proteomes" id="UP000479710">
    <property type="component" value="Unassembled WGS sequence"/>
</dbReference>
<dbReference type="AlphaFoldDB" id="A0A6G1CS59"/>
<evidence type="ECO:0000313" key="2">
    <source>
        <dbReference type="Proteomes" id="UP000479710"/>
    </source>
</evidence>
<accession>A0A6G1CS59</accession>
<evidence type="ECO:0000313" key="1">
    <source>
        <dbReference type="EMBL" id="KAF0903006.1"/>
    </source>
</evidence>
<name>A0A6G1CS59_9ORYZ</name>
<sequence>MCMEGWVALMNMGTVVTVSTILFDDTHRSELEELWIVAGTLWRSQGYVNGRSIAASSVPAYCGVRRMGAWGGRYRLCRR</sequence>